<evidence type="ECO:0000256" key="3">
    <source>
        <dbReference type="ARBA" id="ARBA00022692"/>
    </source>
</evidence>
<dbReference type="PANTHER" id="PTHR30619:SF1">
    <property type="entry name" value="RECOMBINATION PROTEIN 2"/>
    <property type="match status" value="1"/>
</dbReference>
<dbReference type="InterPro" id="IPR036866">
    <property type="entry name" value="RibonucZ/Hydroxyglut_hydro"/>
</dbReference>
<evidence type="ECO:0000256" key="1">
    <source>
        <dbReference type="ARBA" id="ARBA00004651"/>
    </source>
</evidence>
<feature type="transmembrane region" description="Helical" evidence="6">
    <location>
        <begin position="389"/>
        <end position="411"/>
    </location>
</feature>
<keyword evidence="5 6" id="KW-0472">Membrane</keyword>
<dbReference type="NCBIfam" id="TIGR00360">
    <property type="entry name" value="ComEC_N-term"/>
    <property type="match status" value="1"/>
</dbReference>
<feature type="transmembrane region" description="Helical" evidence="6">
    <location>
        <begin position="449"/>
        <end position="466"/>
    </location>
</feature>
<dbReference type="Pfam" id="PF00753">
    <property type="entry name" value="Lactamase_B"/>
    <property type="match status" value="1"/>
</dbReference>
<reference evidence="8 9" key="1">
    <citation type="submission" date="2017-11" db="EMBL/GenBank/DDBJ databases">
        <title>Bacillus camelliae sp. nov., isolated from pu'er tea.</title>
        <authorList>
            <person name="Niu L."/>
        </authorList>
    </citation>
    <scope>NUCLEOTIDE SEQUENCE [LARGE SCALE GENOMIC DNA]</scope>
    <source>
        <strain evidence="8 9">7578-1</strain>
    </source>
</reference>
<evidence type="ECO:0000256" key="2">
    <source>
        <dbReference type="ARBA" id="ARBA00022475"/>
    </source>
</evidence>
<dbReference type="InterPro" id="IPR004797">
    <property type="entry name" value="Competence_ComEC/Rec2"/>
</dbReference>
<dbReference type="InterPro" id="IPR004477">
    <property type="entry name" value="ComEC_N"/>
</dbReference>
<dbReference type="Gene3D" id="3.60.15.10">
    <property type="entry name" value="Ribonuclease Z/Hydroxyacylglutathione hydrolase-like"/>
    <property type="match status" value="1"/>
</dbReference>
<evidence type="ECO:0000256" key="4">
    <source>
        <dbReference type="ARBA" id="ARBA00022989"/>
    </source>
</evidence>
<feature type="transmembrane region" description="Helical" evidence="6">
    <location>
        <begin position="478"/>
        <end position="494"/>
    </location>
</feature>
<evidence type="ECO:0000256" key="5">
    <source>
        <dbReference type="ARBA" id="ARBA00023136"/>
    </source>
</evidence>
<dbReference type="GO" id="GO:0030420">
    <property type="term" value="P:establishment of competence for transformation"/>
    <property type="evidence" value="ECO:0007669"/>
    <property type="project" value="InterPro"/>
</dbReference>
<feature type="transmembrane region" description="Helical" evidence="6">
    <location>
        <begin position="322"/>
        <end position="342"/>
    </location>
</feature>
<dbReference type="SUPFAM" id="SSF56281">
    <property type="entry name" value="Metallo-hydrolase/oxidoreductase"/>
    <property type="match status" value="1"/>
</dbReference>
<dbReference type="Proteomes" id="UP000233440">
    <property type="component" value="Unassembled WGS sequence"/>
</dbReference>
<feature type="transmembrane region" description="Helical" evidence="6">
    <location>
        <begin position="230"/>
        <end position="252"/>
    </location>
</feature>
<comment type="caution">
    <text evidence="8">The sequence shown here is derived from an EMBL/GenBank/DDBJ whole genome shotgun (WGS) entry which is preliminary data.</text>
</comment>
<keyword evidence="4 6" id="KW-1133">Transmembrane helix</keyword>
<dbReference type="PANTHER" id="PTHR30619">
    <property type="entry name" value="DNA INTERNALIZATION/COMPETENCE PROTEIN COMEC/REC2"/>
    <property type="match status" value="1"/>
</dbReference>
<feature type="transmembrane region" description="Helical" evidence="6">
    <location>
        <begin position="6"/>
        <end position="33"/>
    </location>
</feature>
<dbReference type="EMBL" id="PIQO01000006">
    <property type="protein sequence ID" value="PKR85132.1"/>
    <property type="molecule type" value="Genomic_DNA"/>
</dbReference>
<feature type="transmembrane region" description="Helical" evidence="6">
    <location>
        <begin position="354"/>
        <end position="377"/>
    </location>
</feature>
<dbReference type="InterPro" id="IPR001279">
    <property type="entry name" value="Metallo-B-lactamas"/>
</dbReference>
<dbReference type="Pfam" id="PF13567">
    <property type="entry name" value="DUF4131"/>
    <property type="match status" value="1"/>
</dbReference>
<comment type="subcellular location">
    <subcellularLocation>
        <location evidence="1">Cell membrane</location>
        <topology evidence="1">Multi-pass membrane protein</topology>
    </subcellularLocation>
</comment>
<dbReference type="RefSeq" id="WP_101354111.1">
    <property type="nucleotide sequence ID" value="NZ_PIQO01000006.1"/>
</dbReference>
<dbReference type="InterPro" id="IPR052159">
    <property type="entry name" value="Competence_DNA_uptake"/>
</dbReference>
<dbReference type="AlphaFoldDB" id="A0A2N3LKG9"/>
<accession>A0A2N3LKG9</accession>
<dbReference type="CDD" id="cd07731">
    <property type="entry name" value="ComA-like_MBL-fold"/>
    <property type="match status" value="1"/>
</dbReference>
<name>A0A2N3LKG9_9BACI</name>
<dbReference type="InterPro" id="IPR025405">
    <property type="entry name" value="DUF4131"/>
</dbReference>
<keyword evidence="2" id="KW-1003">Cell membrane</keyword>
<proteinExistence type="predicted"/>
<dbReference type="OrthoDB" id="9761531at2"/>
<dbReference type="NCBIfam" id="TIGR00361">
    <property type="entry name" value="ComEC_Rec2"/>
    <property type="match status" value="1"/>
</dbReference>
<organism evidence="8 9">
    <name type="scientific">Heyndrickxia camelliae</name>
    <dbReference type="NCBI Taxonomy" id="1707093"/>
    <lineage>
        <taxon>Bacteria</taxon>
        <taxon>Bacillati</taxon>
        <taxon>Bacillota</taxon>
        <taxon>Bacilli</taxon>
        <taxon>Bacillales</taxon>
        <taxon>Bacillaceae</taxon>
        <taxon>Heyndrickxia</taxon>
    </lineage>
</organism>
<evidence type="ECO:0000259" key="7">
    <source>
        <dbReference type="SMART" id="SM00849"/>
    </source>
</evidence>
<keyword evidence="9" id="KW-1185">Reference proteome</keyword>
<dbReference type="SMART" id="SM00849">
    <property type="entry name" value="Lactamase_B"/>
    <property type="match status" value="1"/>
</dbReference>
<keyword evidence="3 6" id="KW-0812">Transmembrane</keyword>
<dbReference type="InterPro" id="IPR035681">
    <property type="entry name" value="ComA-like_MBL"/>
</dbReference>
<dbReference type="GO" id="GO:0005886">
    <property type="term" value="C:plasma membrane"/>
    <property type="evidence" value="ECO:0007669"/>
    <property type="project" value="UniProtKB-SubCell"/>
</dbReference>
<protein>
    <submittedName>
        <fullName evidence="8">DNA internalization-related competence protein ComEC/Rec2</fullName>
    </submittedName>
</protein>
<evidence type="ECO:0000313" key="8">
    <source>
        <dbReference type="EMBL" id="PKR85132.1"/>
    </source>
</evidence>
<feature type="transmembrane region" description="Helical" evidence="6">
    <location>
        <begin position="45"/>
        <end position="63"/>
    </location>
</feature>
<feature type="transmembrane region" description="Helical" evidence="6">
    <location>
        <begin position="264"/>
        <end position="295"/>
    </location>
</feature>
<sequence length="763" mass="87608">MQGYWFYLSMAALSATSLALHVHYGLSIIFHLFCLQSILTKKRKLIIFTLLTYILFFVISFYSNQSHKKTNFSILQTEFHIIFQNMPIIDGNKVSSIVQTDKKEHVALSYIIASEAEKKHLERQFKTGISCNVTGTLSKPEKNKNRNLFNYKQYLFRQNVHWKLKVTQFKNCRDNGKGIVYKLKRVRESALKEIELQYPPELIPYAKALLFGDRVDFEEDAYSLFQRLGIVHLLAISGLHVSLIYLGFYYFLIRIGVTRENSSWIIICFLPIYAILCGANPPVIRATIMLIIILLSTHSRLSLTSIDGLAISFLLFLMKDPFIIFNVGFQLSFIVSLSILLSSRTVIARYKNNIVQLMVISFISQISSLPIIMYQFYQISIISILSNLFFVPLYSFVLLPLLILSFFTLFLIPMVFRLIVNVLLVIISASEWFAEFLDFKWSVLIVGRPGIWVLIVILLAVLFLFYNWEKGKKIHVSAYPLCIVISLYMISKWFNPYGEVAFIDIGQGDSILIQLPYNRGTYLIDTGGSMAFEVPEWSKRKRQFSVGKDILVPYLKGKGISKIDKLILTHSDADHIGAAKELVGTIKITEAYISPDSWRKPLMYETLFHFQKEKIAIMEVKDGFGWKTKESSFLMVYPFDRQYEGNNDSLVLLAKIGGRSWLFTGDLEQEGEEELVRSHRIQADVLKVGHHGSKTSTSLKFLESIDPKIAVISAGEDNRYGHPNEEVLERLKHEKIKVFRTDLEGEVIYKFTGNNGTFETVFP</sequence>
<feature type="transmembrane region" description="Helical" evidence="6">
    <location>
        <begin position="418"/>
        <end position="437"/>
    </location>
</feature>
<dbReference type="Pfam" id="PF03772">
    <property type="entry name" value="Competence"/>
    <property type="match status" value="1"/>
</dbReference>
<feature type="domain" description="Metallo-beta-lactamase" evidence="7">
    <location>
        <begin position="507"/>
        <end position="716"/>
    </location>
</feature>
<evidence type="ECO:0000256" key="6">
    <source>
        <dbReference type="SAM" id="Phobius"/>
    </source>
</evidence>
<gene>
    <name evidence="8" type="ORF">CWO92_10240</name>
</gene>
<evidence type="ECO:0000313" key="9">
    <source>
        <dbReference type="Proteomes" id="UP000233440"/>
    </source>
</evidence>